<organism evidence="1 2">
    <name type="scientific">Novilysobacter luteus</name>
    <dbReference type="NCBI Taxonomy" id="2822368"/>
    <lineage>
        <taxon>Bacteria</taxon>
        <taxon>Pseudomonadati</taxon>
        <taxon>Pseudomonadota</taxon>
        <taxon>Gammaproteobacteria</taxon>
        <taxon>Lysobacterales</taxon>
        <taxon>Lysobacteraceae</taxon>
        <taxon>Novilysobacter</taxon>
    </lineage>
</organism>
<dbReference type="SUPFAM" id="SSF55166">
    <property type="entry name" value="Hedgehog/DD-peptidase"/>
    <property type="match status" value="1"/>
</dbReference>
<dbReference type="EMBL" id="OU015430">
    <property type="protein sequence ID" value="CAG4975730.1"/>
    <property type="molecule type" value="Genomic_DNA"/>
</dbReference>
<accession>A0ABM8UH19</accession>
<keyword evidence="2" id="KW-1185">Reference proteome</keyword>
<dbReference type="InterPro" id="IPR009045">
    <property type="entry name" value="Zn_M74/Hedgehog-like"/>
</dbReference>
<name>A0ABM8UH19_9GAMM</name>
<evidence type="ECO:0000313" key="1">
    <source>
        <dbReference type="EMBL" id="CAG4975730.1"/>
    </source>
</evidence>
<reference evidence="1 2" key="1">
    <citation type="submission" date="2021-04" db="EMBL/GenBank/DDBJ databases">
        <authorList>
            <person name="Rodrigo-Torres L."/>
            <person name="Arahal R. D."/>
            <person name="Lucena T."/>
        </authorList>
    </citation>
    <scope>NUCLEOTIDE SEQUENCE [LARGE SCALE GENOMIC DNA]</scope>
    <source>
        <strain evidence="1 2">CECT 30171</strain>
    </source>
</reference>
<dbReference type="RefSeq" id="WP_215218539.1">
    <property type="nucleotide sequence ID" value="NZ_OU015430.1"/>
</dbReference>
<protein>
    <submittedName>
        <fullName evidence="1">Uncharacterized protein</fullName>
    </submittedName>
</protein>
<evidence type="ECO:0000313" key="2">
    <source>
        <dbReference type="Proteomes" id="UP000680116"/>
    </source>
</evidence>
<proteinExistence type="predicted"/>
<gene>
    <name evidence="1" type="ORF">LYB30171_01997</name>
</gene>
<sequence length="192" mass="21069">MDTRSGDHWVAWANVHARNSNRIEALEGSFRRNVETFVAVLESAGARVDVSATRRSPKRAYLFHWSWKIANGKCKPADADAAPMAGVGIRWDHGNDLQSRSGALEMTRGFGLAMPPRSIYPPALTSNHIAGRAIDMDIRWKGTLRLPRSDGGMVSVAWTPAVNANLPLHGVGASYGVRKLRSDAPHWSFNGR</sequence>
<dbReference type="Proteomes" id="UP000680116">
    <property type="component" value="Chromosome"/>
</dbReference>